<dbReference type="AlphaFoldDB" id="A0A1I4M259"/>
<gene>
    <name evidence="1" type="ORF">SAMN04487855_1855</name>
</gene>
<dbReference type="EMBL" id="FOUA01000002">
    <property type="protein sequence ID" value="SFL97156.1"/>
    <property type="molecule type" value="Genomic_DNA"/>
</dbReference>
<keyword evidence="2" id="KW-1185">Reference proteome</keyword>
<accession>A0A1I4M259</accession>
<feature type="non-terminal residue" evidence="1">
    <location>
        <position position="44"/>
    </location>
</feature>
<evidence type="ECO:0000313" key="1">
    <source>
        <dbReference type="EMBL" id="SFL97156.1"/>
    </source>
</evidence>
<organism evidence="1 2">
    <name type="scientific">Halopseudomonas bauzanensis</name>
    <dbReference type="NCBI Taxonomy" id="653930"/>
    <lineage>
        <taxon>Bacteria</taxon>
        <taxon>Pseudomonadati</taxon>
        <taxon>Pseudomonadota</taxon>
        <taxon>Gammaproteobacteria</taxon>
        <taxon>Pseudomonadales</taxon>
        <taxon>Pseudomonadaceae</taxon>
        <taxon>Halopseudomonas</taxon>
    </lineage>
</organism>
<protein>
    <submittedName>
        <fullName evidence="1">Uncharacterized protein</fullName>
    </submittedName>
</protein>
<reference evidence="1 2" key="1">
    <citation type="submission" date="2016-10" db="EMBL/GenBank/DDBJ databases">
        <authorList>
            <person name="de Groot N.N."/>
        </authorList>
    </citation>
    <scope>NUCLEOTIDE SEQUENCE [LARGE SCALE GENOMIC DNA]</scope>
    <source>
        <strain evidence="1 2">CGMCC 1.9095</strain>
    </source>
</reference>
<dbReference type="Proteomes" id="UP000186599">
    <property type="component" value="Unassembled WGS sequence"/>
</dbReference>
<name>A0A1I4M259_9GAMM</name>
<sequence length="44" mass="4665">MGRWSKNKTPNSSEPGACCLLPSLPQVYTLLAISGTASNRSATR</sequence>
<proteinExistence type="predicted"/>
<evidence type="ECO:0000313" key="2">
    <source>
        <dbReference type="Proteomes" id="UP000186599"/>
    </source>
</evidence>